<name>A0A2P2NE80_RHIMU</name>
<sequence>MYFTRKVLKEEQDSN</sequence>
<evidence type="ECO:0000313" key="1">
    <source>
        <dbReference type="EMBL" id="MBX40775.1"/>
    </source>
</evidence>
<organism evidence="1">
    <name type="scientific">Rhizophora mucronata</name>
    <name type="common">Asiatic mangrove</name>
    <dbReference type="NCBI Taxonomy" id="61149"/>
    <lineage>
        <taxon>Eukaryota</taxon>
        <taxon>Viridiplantae</taxon>
        <taxon>Streptophyta</taxon>
        <taxon>Embryophyta</taxon>
        <taxon>Tracheophyta</taxon>
        <taxon>Spermatophyta</taxon>
        <taxon>Magnoliopsida</taxon>
        <taxon>eudicotyledons</taxon>
        <taxon>Gunneridae</taxon>
        <taxon>Pentapetalae</taxon>
        <taxon>rosids</taxon>
        <taxon>fabids</taxon>
        <taxon>Malpighiales</taxon>
        <taxon>Rhizophoraceae</taxon>
        <taxon>Rhizophora</taxon>
    </lineage>
</organism>
<accession>A0A2P2NE80</accession>
<protein>
    <submittedName>
        <fullName evidence="1">Uncharacterized protein</fullName>
    </submittedName>
</protein>
<dbReference type="EMBL" id="GGEC01060291">
    <property type="protein sequence ID" value="MBX40775.1"/>
    <property type="molecule type" value="Transcribed_RNA"/>
</dbReference>
<reference evidence="1" key="1">
    <citation type="submission" date="2018-02" db="EMBL/GenBank/DDBJ databases">
        <title>Rhizophora mucronata_Transcriptome.</title>
        <authorList>
            <person name="Meera S.P."/>
            <person name="Sreeshan A."/>
            <person name="Augustine A."/>
        </authorList>
    </citation>
    <scope>NUCLEOTIDE SEQUENCE</scope>
    <source>
        <tissue evidence="1">Leaf</tissue>
    </source>
</reference>
<proteinExistence type="predicted"/>